<dbReference type="Pfam" id="PF02311">
    <property type="entry name" value="AraC_binding"/>
    <property type="match status" value="1"/>
</dbReference>
<evidence type="ECO:0000313" key="6">
    <source>
        <dbReference type="Proteomes" id="UP000235701"/>
    </source>
</evidence>
<dbReference type="PANTHER" id="PTHR43280">
    <property type="entry name" value="ARAC-FAMILY TRANSCRIPTIONAL REGULATOR"/>
    <property type="match status" value="1"/>
</dbReference>
<evidence type="ECO:0000256" key="2">
    <source>
        <dbReference type="ARBA" id="ARBA00023125"/>
    </source>
</evidence>
<organism evidence="5 6">
    <name type="scientific">Aerococcus viridans</name>
    <dbReference type="NCBI Taxonomy" id="1377"/>
    <lineage>
        <taxon>Bacteria</taxon>
        <taxon>Bacillati</taxon>
        <taxon>Bacillota</taxon>
        <taxon>Bacilli</taxon>
        <taxon>Lactobacillales</taxon>
        <taxon>Aerococcaceae</taxon>
        <taxon>Aerococcus</taxon>
    </lineage>
</organism>
<accession>A0A2N6UDP0</accession>
<dbReference type="RefSeq" id="WP_070467643.1">
    <property type="nucleotide sequence ID" value="NZ_PNHQ01000010.1"/>
</dbReference>
<dbReference type="InterPro" id="IPR009057">
    <property type="entry name" value="Homeodomain-like_sf"/>
</dbReference>
<dbReference type="OrthoDB" id="2713997at2"/>
<proteinExistence type="predicted"/>
<evidence type="ECO:0000313" key="5">
    <source>
        <dbReference type="EMBL" id="PMC79688.1"/>
    </source>
</evidence>
<dbReference type="PRINTS" id="PR00032">
    <property type="entry name" value="HTHARAC"/>
</dbReference>
<comment type="caution">
    <text evidence="5">The sequence shown here is derived from an EMBL/GenBank/DDBJ whole genome shotgun (WGS) entry which is preliminary data.</text>
</comment>
<sequence length="286" mass="32968">MTVGIGYEIQEGRNQLAFHTHATFELYMLLEGECTFQIGDQFLELQPDDIVLIDGMTLHKAFVSDESGPYKRTVVHFDRADIEPVLTSLNQEAILDMFSKEQGYMYRLESVADRQRVKSYLADLDRISKRDDKTFVQSQSLLLLTQILMEIDSSNLETAKIESQRDIKITHAESIARYMTLHFKDKIDIATIAKETNLSPSYLSHVFKEVTGMTVMTFLMSYRLSQAMFSLRLRRDLQINEIAKDAGFESNAHFSRFFKKHVGKTPAQYRKSFHTSDASSQLDQYL</sequence>
<keyword evidence="6" id="KW-1185">Reference proteome</keyword>
<dbReference type="Pfam" id="PF12833">
    <property type="entry name" value="HTH_18"/>
    <property type="match status" value="1"/>
</dbReference>
<dbReference type="Proteomes" id="UP000235701">
    <property type="component" value="Unassembled WGS sequence"/>
</dbReference>
<protein>
    <submittedName>
        <fullName evidence="5">Cupin domain-containing protein</fullName>
    </submittedName>
</protein>
<dbReference type="InterPro" id="IPR014710">
    <property type="entry name" value="RmlC-like_jellyroll"/>
</dbReference>
<dbReference type="EMBL" id="PNHQ01000010">
    <property type="protein sequence ID" value="PMC79688.1"/>
    <property type="molecule type" value="Genomic_DNA"/>
</dbReference>
<dbReference type="SMART" id="SM00342">
    <property type="entry name" value="HTH_ARAC"/>
    <property type="match status" value="1"/>
</dbReference>
<dbReference type="PROSITE" id="PS01124">
    <property type="entry name" value="HTH_ARAC_FAMILY_2"/>
    <property type="match status" value="1"/>
</dbReference>
<dbReference type="Gene3D" id="1.10.10.60">
    <property type="entry name" value="Homeodomain-like"/>
    <property type="match status" value="2"/>
</dbReference>
<dbReference type="GO" id="GO:0043565">
    <property type="term" value="F:sequence-specific DNA binding"/>
    <property type="evidence" value="ECO:0007669"/>
    <property type="project" value="InterPro"/>
</dbReference>
<reference evidence="5 6" key="1">
    <citation type="submission" date="2017-09" db="EMBL/GenBank/DDBJ databases">
        <title>Bacterial strain isolated from the female urinary microbiota.</title>
        <authorList>
            <person name="Thomas-White K."/>
            <person name="Kumar N."/>
            <person name="Forster S."/>
            <person name="Putonti C."/>
            <person name="Lawley T."/>
            <person name="Wolfe A.J."/>
        </authorList>
    </citation>
    <scope>NUCLEOTIDE SEQUENCE [LARGE SCALE GENOMIC DNA]</scope>
    <source>
        <strain evidence="5 6">UMB0240</strain>
    </source>
</reference>
<keyword evidence="2" id="KW-0238">DNA-binding</keyword>
<dbReference type="Gene3D" id="2.60.120.10">
    <property type="entry name" value="Jelly Rolls"/>
    <property type="match status" value="1"/>
</dbReference>
<dbReference type="SUPFAM" id="SSF46689">
    <property type="entry name" value="Homeodomain-like"/>
    <property type="match status" value="2"/>
</dbReference>
<dbReference type="PANTHER" id="PTHR43280:SF2">
    <property type="entry name" value="HTH-TYPE TRANSCRIPTIONAL REGULATOR EXSA"/>
    <property type="match status" value="1"/>
</dbReference>
<dbReference type="GO" id="GO:0003700">
    <property type="term" value="F:DNA-binding transcription factor activity"/>
    <property type="evidence" value="ECO:0007669"/>
    <property type="project" value="InterPro"/>
</dbReference>
<name>A0A2N6UDP0_9LACT</name>
<evidence type="ECO:0000256" key="3">
    <source>
        <dbReference type="ARBA" id="ARBA00023163"/>
    </source>
</evidence>
<dbReference type="InterPro" id="IPR037923">
    <property type="entry name" value="HTH-like"/>
</dbReference>
<dbReference type="AlphaFoldDB" id="A0A2N6UDP0"/>
<evidence type="ECO:0000256" key="1">
    <source>
        <dbReference type="ARBA" id="ARBA00023015"/>
    </source>
</evidence>
<dbReference type="SUPFAM" id="SSF51215">
    <property type="entry name" value="Regulatory protein AraC"/>
    <property type="match status" value="1"/>
</dbReference>
<gene>
    <name evidence="5" type="ORF">CJ191_05070</name>
</gene>
<dbReference type="InterPro" id="IPR018060">
    <property type="entry name" value="HTH_AraC"/>
</dbReference>
<dbReference type="InterPro" id="IPR003313">
    <property type="entry name" value="AraC-bd"/>
</dbReference>
<feature type="domain" description="HTH araC/xylS-type" evidence="4">
    <location>
        <begin position="173"/>
        <end position="272"/>
    </location>
</feature>
<dbReference type="InterPro" id="IPR020449">
    <property type="entry name" value="Tscrpt_reg_AraC-type_HTH"/>
</dbReference>
<keyword evidence="1" id="KW-0805">Transcription regulation</keyword>
<evidence type="ECO:0000259" key="4">
    <source>
        <dbReference type="PROSITE" id="PS01124"/>
    </source>
</evidence>
<keyword evidence="3" id="KW-0804">Transcription</keyword>